<evidence type="ECO:0000313" key="1">
    <source>
        <dbReference type="EMBL" id="ACZ10647.1"/>
    </source>
</evidence>
<dbReference type="Gene3D" id="3.30.110.170">
    <property type="entry name" value="Protein of unknown function (DUF541), domain 1"/>
    <property type="match status" value="1"/>
</dbReference>
<dbReference type="Proteomes" id="UP000000845">
    <property type="component" value="Chromosome"/>
</dbReference>
<dbReference type="GO" id="GO:0006974">
    <property type="term" value="P:DNA damage response"/>
    <property type="evidence" value="ECO:0007669"/>
    <property type="project" value="TreeGrafter"/>
</dbReference>
<accession>D1AG21</accession>
<dbReference type="AlphaFoldDB" id="D1AG21"/>
<dbReference type="InterPro" id="IPR007497">
    <property type="entry name" value="SIMPL/DUF541"/>
</dbReference>
<dbReference type="Pfam" id="PF04402">
    <property type="entry name" value="SIMPL"/>
    <property type="match status" value="2"/>
</dbReference>
<dbReference type="KEGG" id="str:Sterm_3813"/>
<name>D1AG21_SEBTE</name>
<dbReference type="RefSeq" id="WP_012863227.1">
    <property type="nucleotide sequence ID" value="NC_013517.1"/>
</dbReference>
<dbReference type="PANTHER" id="PTHR34387">
    <property type="entry name" value="SLR1258 PROTEIN"/>
    <property type="match status" value="1"/>
</dbReference>
<dbReference type="STRING" id="526218.Sterm_3813"/>
<dbReference type="HOGENOM" id="CLU_796442_0_0_0"/>
<dbReference type="Gene3D" id="3.30.70.2970">
    <property type="entry name" value="Protein of unknown function (DUF541), domain 2"/>
    <property type="match status" value="2"/>
</dbReference>
<proteinExistence type="predicted"/>
<protein>
    <recommendedName>
        <fullName evidence="3">DUF541 domain-containing protein</fullName>
    </recommendedName>
</protein>
<keyword evidence="2" id="KW-1185">Reference proteome</keyword>
<dbReference type="InterPro" id="IPR052022">
    <property type="entry name" value="26kDa_periplasmic_antigen"/>
</dbReference>
<organism evidence="1 2">
    <name type="scientific">Sebaldella termitidis (strain ATCC 33386 / NCTC 11300)</name>
    <dbReference type="NCBI Taxonomy" id="526218"/>
    <lineage>
        <taxon>Bacteria</taxon>
        <taxon>Fusobacteriati</taxon>
        <taxon>Fusobacteriota</taxon>
        <taxon>Fusobacteriia</taxon>
        <taxon>Fusobacteriales</taxon>
        <taxon>Leptotrichiaceae</taxon>
        <taxon>Sebaldella</taxon>
    </lineage>
</organism>
<dbReference type="EMBL" id="CP001739">
    <property type="protein sequence ID" value="ACZ10647.1"/>
    <property type="molecule type" value="Genomic_DNA"/>
</dbReference>
<reference evidence="2" key="1">
    <citation type="submission" date="2009-09" db="EMBL/GenBank/DDBJ databases">
        <title>The complete chromosome of Sebaldella termitidis ATCC 33386.</title>
        <authorList>
            <consortium name="US DOE Joint Genome Institute (JGI-PGF)"/>
            <person name="Lucas S."/>
            <person name="Copeland A."/>
            <person name="Lapidus A."/>
            <person name="Glavina del Rio T."/>
            <person name="Dalin E."/>
            <person name="Tice H."/>
            <person name="Bruce D."/>
            <person name="Goodwin L."/>
            <person name="Pitluck S."/>
            <person name="Kyrpides N."/>
            <person name="Mavromatis K."/>
            <person name="Ivanova N."/>
            <person name="Mikhailova N."/>
            <person name="Sims D."/>
            <person name="Meincke L."/>
            <person name="Brettin T."/>
            <person name="Detter J.C."/>
            <person name="Han C."/>
            <person name="Larimer F."/>
            <person name="Land M."/>
            <person name="Hauser L."/>
            <person name="Markowitz V."/>
            <person name="Cheng J.F."/>
            <person name="Hugenholtz P."/>
            <person name="Woyke T."/>
            <person name="Wu D."/>
            <person name="Eisen J.A."/>
        </authorList>
    </citation>
    <scope>NUCLEOTIDE SEQUENCE [LARGE SCALE GENOMIC DNA]</scope>
    <source>
        <strain evidence="2">ATCC 33386 / NCTC 11300</strain>
    </source>
</reference>
<gene>
    <name evidence="1" type="ordered locus">Sterm_3813</name>
</gene>
<sequence>MKKIILILLTIFSVMIFSDESDLFYKRIQVAGTATETLMPDTASIMFTIYTENEDMNKASEENAGLLDRYKTLLSKSGVKYEKIESVTYNSNKREYWDSILVNKGEKEYSTSLNIEITVNDQNKLREIVNILSGENINYFSKSGREFGIYNFNISESAKDTKTSYQKALERYKNLESKVLKTNLVDGVRIASYDTSEKSLEKYDRVKKEKHVVTHVIKIKTGDVKNLGKLINLGYTLNITPNSYIQYDINNKEQIENRLYEKAYLEAKKKADKILAKTDLGLQKPLSVTDNSRYSIQPYNEYFSNYNSLARAADEVKKSSDKELMDLANTSNLVISPKKLTVTKTVNIEFQMNKK</sequence>
<reference evidence="1 2" key="2">
    <citation type="journal article" date="2010" name="Stand. Genomic Sci.">
        <title>Complete genome sequence of Sebaldella termitidis type strain (NCTC 11300).</title>
        <authorList>
            <person name="Harmon-Smith M."/>
            <person name="Celia L."/>
            <person name="Chertkov O."/>
            <person name="Lapidus A."/>
            <person name="Copeland A."/>
            <person name="Glavina Del Rio T."/>
            <person name="Nolan M."/>
            <person name="Lucas S."/>
            <person name="Tice H."/>
            <person name="Cheng J.F."/>
            <person name="Han C."/>
            <person name="Detter J.C."/>
            <person name="Bruce D."/>
            <person name="Goodwin L."/>
            <person name="Pitluck S."/>
            <person name="Pati A."/>
            <person name="Liolios K."/>
            <person name="Ivanova N."/>
            <person name="Mavromatis K."/>
            <person name="Mikhailova N."/>
            <person name="Chen A."/>
            <person name="Palaniappan K."/>
            <person name="Land M."/>
            <person name="Hauser L."/>
            <person name="Chang Y.J."/>
            <person name="Jeffries C.D."/>
            <person name="Brettin T."/>
            <person name="Goker M."/>
            <person name="Beck B."/>
            <person name="Bristow J."/>
            <person name="Eisen J.A."/>
            <person name="Markowitz V."/>
            <person name="Hugenholtz P."/>
            <person name="Kyrpides N.C."/>
            <person name="Klenk H.P."/>
            <person name="Chen F."/>
        </authorList>
    </citation>
    <scope>NUCLEOTIDE SEQUENCE [LARGE SCALE GENOMIC DNA]</scope>
    <source>
        <strain evidence="2">ATCC 33386 / NCTC 11300</strain>
    </source>
</reference>
<evidence type="ECO:0000313" key="2">
    <source>
        <dbReference type="Proteomes" id="UP000000845"/>
    </source>
</evidence>
<dbReference type="eggNOG" id="COG2968">
    <property type="taxonomic scope" value="Bacteria"/>
</dbReference>
<dbReference type="PANTHER" id="PTHR34387:SF2">
    <property type="entry name" value="SLR1258 PROTEIN"/>
    <property type="match status" value="1"/>
</dbReference>
<evidence type="ECO:0008006" key="3">
    <source>
        <dbReference type="Google" id="ProtNLM"/>
    </source>
</evidence>